<evidence type="ECO:0000256" key="4">
    <source>
        <dbReference type="ARBA" id="ARBA00022475"/>
    </source>
</evidence>
<sequence length="282" mass="31170">MTDSGASPAVVFDGVSFRYLDHGSWIVKDTKFSIAAGEWVSIVGGNGSGKSTLVKLMNGLLKPSLGKVLVFGENTDPGNIQKIRQLVGVVFQNPEEQMVGNTVEEDIAFGLQNLRIPRDEMMSRIDRILKLLQLEELRNRSVRTLSGGQKQLVTIAGILVMQPQVIIFDEAASMLDPQSAGKVHDVMSGLHRMGFTIVQVTHDPEDILRADRVLILHHGRLTFDGDVLTLLKHSDILEEAQTLPPFLVRFNKALLRKGMDLPEYCGSEKELAKSIWESISAK</sequence>
<evidence type="ECO:0000256" key="1">
    <source>
        <dbReference type="ARBA" id="ARBA00004202"/>
    </source>
</evidence>
<dbReference type="PROSITE" id="PS50893">
    <property type="entry name" value="ABC_TRANSPORTER_2"/>
    <property type="match status" value="1"/>
</dbReference>
<keyword evidence="8" id="KW-0472">Membrane</keyword>
<evidence type="ECO:0000313" key="11">
    <source>
        <dbReference type="Proteomes" id="UP001597541"/>
    </source>
</evidence>
<dbReference type="PANTHER" id="PTHR43553">
    <property type="entry name" value="HEAVY METAL TRANSPORTER"/>
    <property type="match status" value="1"/>
</dbReference>
<accession>A0ABW5PBT3</accession>
<gene>
    <name evidence="10" type="ORF">ACFSUF_08260</name>
</gene>
<proteinExistence type="inferred from homology"/>
<dbReference type="InterPro" id="IPR015856">
    <property type="entry name" value="ABC_transpr_CbiO/EcfA_su"/>
</dbReference>
<evidence type="ECO:0000256" key="6">
    <source>
        <dbReference type="ARBA" id="ARBA00022840"/>
    </source>
</evidence>
<dbReference type="Pfam" id="PF00005">
    <property type="entry name" value="ABC_tran"/>
    <property type="match status" value="1"/>
</dbReference>
<evidence type="ECO:0000259" key="9">
    <source>
        <dbReference type="PROSITE" id="PS50893"/>
    </source>
</evidence>
<dbReference type="PANTHER" id="PTHR43553:SF24">
    <property type="entry name" value="ENERGY-COUPLING FACTOR TRANSPORTER ATP-BINDING PROTEIN ECFA1"/>
    <property type="match status" value="1"/>
</dbReference>
<evidence type="ECO:0000313" key="10">
    <source>
        <dbReference type="EMBL" id="MFD2612411.1"/>
    </source>
</evidence>
<keyword evidence="11" id="KW-1185">Reference proteome</keyword>
<feature type="domain" description="ABC transporter" evidence="9">
    <location>
        <begin position="10"/>
        <end position="243"/>
    </location>
</feature>
<name>A0ABW5PBT3_9BACL</name>
<keyword evidence="6 10" id="KW-0067">ATP-binding</keyword>
<dbReference type="GO" id="GO:0005524">
    <property type="term" value="F:ATP binding"/>
    <property type="evidence" value="ECO:0007669"/>
    <property type="project" value="UniProtKB-KW"/>
</dbReference>
<dbReference type="InterPro" id="IPR027417">
    <property type="entry name" value="P-loop_NTPase"/>
</dbReference>
<evidence type="ECO:0000256" key="3">
    <source>
        <dbReference type="ARBA" id="ARBA00022448"/>
    </source>
</evidence>
<dbReference type="CDD" id="cd03225">
    <property type="entry name" value="ABC_cobalt_CbiO_domain1"/>
    <property type="match status" value="1"/>
</dbReference>
<comment type="subcellular location">
    <subcellularLocation>
        <location evidence="1">Cell membrane</location>
        <topology evidence="1">Peripheral membrane protein</topology>
    </subcellularLocation>
</comment>
<dbReference type="EMBL" id="JBHUME010000007">
    <property type="protein sequence ID" value="MFD2612411.1"/>
    <property type="molecule type" value="Genomic_DNA"/>
</dbReference>
<dbReference type="InterPro" id="IPR003439">
    <property type="entry name" value="ABC_transporter-like_ATP-bd"/>
</dbReference>
<dbReference type="PROSITE" id="PS00211">
    <property type="entry name" value="ABC_TRANSPORTER_1"/>
    <property type="match status" value="1"/>
</dbReference>
<dbReference type="InterPro" id="IPR050095">
    <property type="entry name" value="ECF_ABC_transporter_ATP-bd"/>
</dbReference>
<keyword evidence="5" id="KW-0547">Nucleotide-binding</keyword>
<dbReference type="InterPro" id="IPR017871">
    <property type="entry name" value="ABC_transporter-like_CS"/>
</dbReference>
<comment type="similarity">
    <text evidence="2">Belongs to the ABC transporter superfamily.</text>
</comment>
<protein>
    <submittedName>
        <fullName evidence="10">ATP-binding cassette domain-containing protein</fullName>
    </submittedName>
</protein>
<dbReference type="InterPro" id="IPR003593">
    <property type="entry name" value="AAA+_ATPase"/>
</dbReference>
<dbReference type="SMART" id="SM00382">
    <property type="entry name" value="AAA"/>
    <property type="match status" value="1"/>
</dbReference>
<evidence type="ECO:0000256" key="7">
    <source>
        <dbReference type="ARBA" id="ARBA00022967"/>
    </source>
</evidence>
<evidence type="ECO:0000256" key="8">
    <source>
        <dbReference type="ARBA" id="ARBA00023136"/>
    </source>
</evidence>
<evidence type="ECO:0000256" key="5">
    <source>
        <dbReference type="ARBA" id="ARBA00022741"/>
    </source>
</evidence>
<reference evidence="11" key="1">
    <citation type="journal article" date="2019" name="Int. J. Syst. Evol. Microbiol.">
        <title>The Global Catalogue of Microorganisms (GCM) 10K type strain sequencing project: providing services to taxonomists for standard genome sequencing and annotation.</title>
        <authorList>
            <consortium name="The Broad Institute Genomics Platform"/>
            <consortium name="The Broad Institute Genome Sequencing Center for Infectious Disease"/>
            <person name="Wu L."/>
            <person name="Ma J."/>
        </authorList>
    </citation>
    <scope>NUCLEOTIDE SEQUENCE [LARGE SCALE GENOMIC DNA]</scope>
    <source>
        <strain evidence="11">KCTC 3950</strain>
    </source>
</reference>
<keyword evidence="3" id="KW-0813">Transport</keyword>
<dbReference type="Proteomes" id="UP001597541">
    <property type="component" value="Unassembled WGS sequence"/>
</dbReference>
<dbReference type="RefSeq" id="WP_377601951.1">
    <property type="nucleotide sequence ID" value="NZ_JBHUME010000007.1"/>
</dbReference>
<organism evidence="10 11">
    <name type="scientific">Paenibacillus gansuensis</name>
    <dbReference type="NCBI Taxonomy" id="306542"/>
    <lineage>
        <taxon>Bacteria</taxon>
        <taxon>Bacillati</taxon>
        <taxon>Bacillota</taxon>
        <taxon>Bacilli</taxon>
        <taxon>Bacillales</taxon>
        <taxon>Paenibacillaceae</taxon>
        <taxon>Paenibacillus</taxon>
    </lineage>
</organism>
<dbReference type="SUPFAM" id="SSF52540">
    <property type="entry name" value="P-loop containing nucleoside triphosphate hydrolases"/>
    <property type="match status" value="1"/>
</dbReference>
<evidence type="ECO:0000256" key="2">
    <source>
        <dbReference type="ARBA" id="ARBA00005417"/>
    </source>
</evidence>
<keyword evidence="4" id="KW-1003">Cell membrane</keyword>
<dbReference type="Gene3D" id="3.40.50.300">
    <property type="entry name" value="P-loop containing nucleotide triphosphate hydrolases"/>
    <property type="match status" value="1"/>
</dbReference>
<keyword evidence="7" id="KW-1278">Translocase</keyword>
<comment type="caution">
    <text evidence="10">The sequence shown here is derived from an EMBL/GenBank/DDBJ whole genome shotgun (WGS) entry which is preliminary data.</text>
</comment>